<reference evidence="1 2" key="1">
    <citation type="submission" date="2019-11" db="EMBL/GenBank/DDBJ databases">
        <authorList>
            <person name="Criscuolo A."/>
        </authorList>
    </citation>
    <scope>NUCLEOTIDE SEQUENCE [LARGE SCALE GENOMIC DNA]</scope>
    <source>
        <strain evidence="1">CIP111667</strain>
    </source>
</reference>
<dbReference type="EMBL" id="CACRYJ010000068">
    <property type="protein sequence ID" value="VZO40254.1"/>
    <property type="molecule type" value="Genomic_DNA"/>
</dbReference>
<keyword evidence="2" id="KW-1185">Reference proteome</keyword>
<dbReference type="Proteomes" id="UP000419743">
    <property type="component" value="Unassembled WGS sequence"/>
</dbReference>
<dbReference type="RefSeq" id="WP_156743517.1">
    <property type="nucleotide sequence ID" value="NZ_CACRYJ010000068.1"/>
</dbReference>
<dbReference type="AlphaFoldDB" id="A0A7M4DS10"/>
<dbReference type="Gene3D" id="1.10.1510.10">
    <property type="entry name" value="Uncharacterised protein YqeY/AIM41 PF09424, N-terminal domain"/>
    <property type="match status" value="1"/>
</dbReference>
<dbReference type="Pfam" id="PF09424">
    <property type="entry name" value="YqeY"/>
    <property type="match status" value="1"/>
</dbReference>
<gene>
    <name evidence="1" type="ORF">HALOF300_04957</name>
</gene>
<dbReference type="PANTHER" id="PTHR28055">
    <property type="entry name" value="ALTERED INHERITANCE OF MITOCHONDRIA PROTEIN 41, MITOCHONDRIAL"/>
    <property type="match status" value="1"/>
</dbReference>
<protein>
    <submittedName>
        <fullName evidence="1">Yqey-like protein</fullName>
    </submittedName>
</protein>
<dbReference type="InterPro" id="IPR019004">
    <property type="entry name" value="YqeY/Aim41"/>
</dbReference>
<dbReference type="PANTHER" id="PTHR28055:SF1">
    <property type="entry name" value="ALTERED INHERITANCE OF MITOCHONDRIA PROTEIN 41, MITOCHONDRIAL"/>
    <property type="match status" value="1"/>
</dbReference>
<proteinExistence type="predicted"/>
<name>A0A7M4DS10_9MICO</name>
<sequence>MRATMRRDLLVALKARDRVTVAALRSALAAIDNAEAVEVPTGREGEPEYPGDGPTIAGSAVGLGAAETTRRDLSEADIAAIVAREVRERTDAALEYEAAGRTEGSARLREEAQVLSRYLDATG</sequence>
<accession>A0A7M4DS10</accession>
<evidence type="ECO:0000313" key="1">
    <source>
        <dbReference type="EMBL" id="VZO40254.1"/>
    </source>
</evidence>
<dbReference type="InterPro" id="IPR042184">
    <property type="entry name" value="YqeY/Aim41_N"/>
</dbReference>
<comment type="caution">
    <text evidence="1">The sequence shown here is derived from an EMBL/GenBank/DDBJ whole genome shotgun (WGS) entry which is preliminary data.</text>
</comment>
<evidence type="ECO:0000313" key="2">
    <source>
        <dbReference type="Proteomes" id="UP000419743"/>
    </source>
</evidence>
<organism evidence="1 2">
    <name type="scientific">Occultella aeris</name>
    <dbReference type="NCBI Taxonomy" id="2761496"/>
    <lineage>
        <taxon>Bacteria</taxon>
        <taxon>Bacillati</taxon>
        <taxon>Actinomycetota</taxon>
        <taxon>Actinomycetes</taxon>
        <taxon>Micrococcales</taxon>
        <taxon>Ruaniaceae</taxon>
        <taxon>Occultella</taxon>
    </lineage>
</organism>